<dbReference type="STRING" id="3827.A0A3Q7Y2A3"/>
<reference evidence="2" key="1">
    <citation type="journal article" date="2013" name="Nat. Biotechnol.">
        <title>Draft genome sequence of chickpea (Cicer arietinum) provides a resource for trait improvement.</title>
        <authorList>
            <person name="Varshney R.K."/>
            <person name="Song C."/>
            <person name="Saxena R.K."/>
            <person name="Azam S."/>
            <person name="Yu S."/>
            <person name="Sharpe A.G."/>
            <person name="Cannon S."/>
            <person name="Baek J."/>
            <person name="Rosen B.D."/>
            <person name="Tar'an B."/>
            <person name="Millan T."/>
            <person name="Zhang X."/>
            <person name="Ramsay L.D."/>
            <person name="Iwata A."/>
            <person name="Wang Y."/>
            <person name="Nelson W."/>
            <person name="Farmer A.D."/>
            <person name="Gaur P.M."/>
            <person name="Soderlund C."/>
            <person name="Penmetsa R.V."/>
            <person name="Xu C."/>
            <person name="Bharti A.K."/>
            <person name="He W."/>
            <person name="Winter P."/>
            <person name="Zhao S."/>
            <person name="Hane J.K."/>
            <person name="Carrasquilla-Garcia N."/>
            <person name="Condie J.A."/>
            <person name="Upadhyaya H.D."/>
            <person name="Luo M.C."/>
            <person name="Thudi M."/>
            <person name="Gowda C.L."/>
            <person name="Singh N.P."/>
            <person name="Lichtenzveig J."/>
            <person name="Gali K.K."/>
            <person name="Rubio J."/>
            <person name="Nadarajan N."/>
            <person name="Dolezel J."/>
            <person name="Bansal K.C."/>
            <person name="Xu X."/>
            <person name="Edwards D."/>
            <person name="Zhang G."/>
            <person name="Kahl G."/>
            <person name="Gil J."/>
            <person name="Singh K.B."/>
            <person name="Datta S.K."/>
            <person name="Jackson S.A."/>
            <person name="Wang J."/>
            <person name="Cook D.R."/>
        </authorList>
    </citation>
    <scope>NUCLEOTIDE SEQUENCE [LARGE SCALE GENOMIC DNA]</scope>
    <source>
        <strain evidence="2">cv. CDC Frontier</strain>
    </source>
</reference>
<dbReference type="GO" id="GO:0005200">
    <property type="term" value="F:structural constituent of cytoskeleton"/>
    <property type="evidence" value="ECO:0007669"/>
    <property type="project" value="TreeGrafter"/>
</dbReference>
<dbReference type="KEGG" id="cam:113787201"/>
<dbReference type="GeneID" id="113787201"/>
<dbReference type="GO" id="GO:0005856">
    <property type="term" value="C:cytoskeleton"/>
    <property type="evidence" value="ECO:0007669"/>
    <property type="project" value="TreeGrafter"/>
</dbReference>
<feature type="coiled-coil region" evidence="1">
    <location>
        <begin position="292"/>
        <end position="368"/>
    </location>
</feature>
<feature type="coiled-coil region" evidence="1">
    <location>
        <begin position="196"/>
        <end position="265"/>
    </location>
</feature>
<dbReference type="Proteomes" id="UP000087171">
    <property type="component" value="Chromosome Ca6"/>
</dbReference>
<name>A0A3Q7Y2A3_CICAR</name>
<organism evidence="2 3">
    <name type="scientific">Cicer arietinum</name>
    <name type="common">Chickpea</name>
    <name type="synonym">Garbanzo</name>
    <dbReference type="NCBI Taxonomy" id="3827"/>
    <lineage>
        <taxon>Eukaryota</taxon>
        <taxon>Viridiplantae</taxon>
        <taxon>Streptophyta</taxon>
        <taxon>Embryophyta</taxon>
        <taxon>Tracheophyta</taxon>
        <taxon>Spermatophyta</taxon>
        <taxon>Magnoliopsida</taxon>
        <taxon>eudicotyledons</taxon>
        <taxon>Gunneridae</taxon>
        <taxon>Pentapetalae</taxon>
        <taxon>rosids</taxon>
        <taxon>fabids</taxon>
        <taxon>Fabales</taxon>
        <taxon>Fabaceae</taxon>
        <taxon>Papilionoideae</taxon>
        <taxon>50 kb inversion clade</taxon>
        <taxon>NPAAA clade</taxon>
        <taxon>Hologalegina</taxon>
        <taxon>IRL clade</taxon>
        <taxon>Cicereae</taxon>
        <taxon>Cicer</taxon>
    </lineage>
</organism>
<feature type="coiled-coil region" evidence="1">
    <location>
        <begin position="100"/>
        <end position="163"/>
    </location>
</feature>
<proteinExistence type="predicted"/>
<protein>
    <submittedName>
        <fullName evidence="3 4">COP1-interactive protein 1-like</fullName>
    </submittedName>
</protein>
<evidence type="ECO:0000256" key="1">
    <source>
        <dbReference type="SAM" id="Coils"/>
    </source>
</evidence>
<dbReference type="OrthoDB" id="1436495at2759"/>
<reference evidence="3 4" key="2">
    <citation type="submission" date="2025-04" db="UniProtKB">
        <authorList>
            <consortium name="RefSeq"/>
        </authorList>
    </citation>
    <scope>IDENTIFICATION</scope>
    <source>
        <tissue evidence="3 4">Etiolated seedlings</tissue>
    </source>
</reference>
<gene>
    <name evidence="3 4" type="primary">LOC113787201</name>
</gene>
<sequence length="558" mass="64912">MKIQEADKINIDLKTDDGEFGIQRSKNLAENTELNKQLDIAGKVEAELNQSLEDMKTENEEKKITDDKVVIEEEFQAATDEVSVLKQQLKHAEQPISHNLEVTVEENESLKAKLDKRENEVSNLSDMQKLELYDRIAELEKISAERESELSVLQDKLKKAEEEGSAQMSACNEHIENLKHDLFSMLNQILGLDQMSKDLNLKLESAHSEKKEVEEQLRAKERVIDNLKLSRNKEKEYIKSSVNEMSKLRLENLELYDKIDELERLSAAREFEISRLHDKLYKEWEEEALGKINVFQAKVDNLQKDLLSMQKTKEEFELSYKKSRKEHAKTIKIVAKLERQVEDLKRDVEEKGDEITTLLDNVRNLEVKLRLSNQNLQVTKQLLSDKEKGFRKAENQRALKDRIATLSAQVTAYNKAFHETSTNVKVCVNSVISEIDTVSLKFSEDCKNHENRFSNISHELQAAIECVREMNREKGQLKEEELILREKVEKLEATVVQLKKTVEELEKMVKEKEEGILDLGEEKREAIRQLCVWNDYHRERCDYLKDIISKTLRGQRGS</sequence>
<accession>A0A3Q7Y2A3</accession>
<dbReference type="AlphaFoldDB" id="A0A3Q7Y2A3"/>
<keyword evidence="1" id="KW-0175">Coiled coil</keyword>
<evidence type="ECO:0000313" key="3">
    <source>
        <dbReference type="RefSeq" id="XP_027191816.1"/>
    </source>
</evidence>
<dbReference type="PANTHER" id="PTHR47357:SF1">
    <property type="entry name" value="SPINDLE POLE BODY COMPONENT 110"/>
    <property type="match status" value="1"/>
</dbReference>
<evidence type="ECO:0000313" key="4">
    <source>
        <dbReference type="RefSeq" id="XP_027191817.1"/>
    </source>
</evidence>
<evidence type="ECO:0000313" key="2">
    <source>
        <dbReference type="Proteomes" id="UP000087171"/>
    </source>
</evidence>
<feature type="coiled-coil region" evidence="1">
    <location>
        <begin position="460"/>
        <end position="522"/>
    </location>
</feature>
<dbReference type="RefSeq" id="XP_027191817.1">
    <property type="nucleotide sequence ID" value="XM_027336016.1"/>
</dbReference>
<keyword evidence="2" id="KW-1185">Reference proteome</keyword>
<dbReference type="PANTHER" id="PTHR47357">
    <property type="entry name" value="COP1-INTERACTIVE PROTEIN 1"/>
    <property type="match status" value="1"/>
</dbReference>
<dbReference type="RefSeq" id="XP_027191816.1">
    <property type="nucleotide sequence ID" value="XM_027336015.1"/>
</dbReference>